<dbReference type="GeneID" id="109486350"/>
<dbReference type="PANTHER" id="PTHR21255:SF68">
    <property type="entry name" value="TCTEX1 DOMAIN-CONTAINING PROTEIN 1-B-LIKE"/>
    <property type="match status" value="1"/>
</dbReference>
<dbReference type="AlphaFoldDB" id="A0A6P5AUU1"/>
<feature type="region of interest" description="Disordered" evidence="2">
    <location>
        <begin position="20"/>
        <end position="43"/>
    </location>
</feature>
<dbReference type="GO" id="GO:0005737">
    <property type="term" value="C:cytoplasm"/>
    <property type="evidence" value="ECO:0007669"/>
    <property type="project" value="TreeGrafter"/>
</dbReference>
<dbReference type="Proteomes" id="UP000515135">
    <property type="component" value="Unplaced"/>
</dbReference>
<evidence type="ECO:0000256" key="2">
    <source>
        <dbReference type="SAM" id="MobiDB-lite"/>
    </source>
</evidence>
<protein>
    <submittedName>
        <fullName evidence="4">Tctex1 domain-containing protein 1-B-like</fullName>
    </submittedName>
</protein>
<evidence type="ECO:0000313" key="3">
    <source>
        <dbReference type="Proteomes" id="UP000515135"/>
    </source>
</evidence>
<accession>A0A6P5AUU1</accession>
<dbReference type="OrthoDB" id="10248487at2759"/>
<sequence>MSSLRPDIYTLTTIRKLSASSVRTHASSTQSSGRGGLAGREGGGRTTVIVENTYKTEPDVKFPVRKVQGIIKDVLESRLGEERYRPEDSNGLAMELAETIKTRVKALQVPRYKLVCFVHLGTGKKSEVQLSSQCIWNPDTDIYADFTFTNHHMFAVGIVWGIYYE</sequence>
<dbReference type="GO" id="GO:0007018">
    <property type="term" value="P:microtubule-based movement"/>
    <property type="evidence" value="ECO:0007669"/>
    <property type="project" value="TreeGrafter"/>
</dbReference>
<dbReference type="InterPro" id="IPR005334">
    <property type="entry name" value="Tctex-1-like"/>
</dbReference>
<dbReference type="Gene3D" id="3.30.1140.40">
    <property type="entry name" value="Tctex-1"/>
    <property type="match status" value="1"/>
</dbReference>
<name>A0A6P5AUU1_BRABE</name>
<dbReference type="KEGG" id="bbel:109486350"/>
<dbReference type="RefSeq" id="XP_019645736.1">
    <property type="nucleotide sequence ID" value="XM_019790177.1"/>
</dbReference>
<evidence type="ECO:0000313" key="4">
    <source>
        <dbReference type="RefSeq" id="XP_019645736.1"/>
    </source>
</evidence>
<dbReference type="Pfam" id="PF03645">
    <property type="entry name" value="Tctex-1"/>
    <property type="match status" value="1"/>
</dbReference>
<reference evidence="4" key="1">
    <citation type="submission" date="2025-08" db="UniProtKB">
        <authorList>
            <consortium name="RefSeq"/>
        </authorList>
    </citation>
    <scope>IDENTIFICATION</scope>
    <source>
        <tissue evidence="4">Gonad</tissue>
    </source>
</reference>
<organism evidence="3 4">
    <name type="scientific">Branchiostoma belcheri</name>
    <name type="common">Amphioxus</name>
    <dbReference type="NCBI Taxonomy" id="7741"/>
    <lineage>
        <taxon>Eukaryota</taxon>
        <taxon>Metazoa</taxon>
        <taxon>Chordata</taxon>
        <taxon>Cephalochordata</taxon>
        <taxon>Leptocardii</taxon>
        <taxon>Amphioxiformes</taxon>
        <taxon>Branchiostomatidae</taxon>
        <taxon>Branchiostoma</taxon>
    </lineage>
</organism>
<dbReference type="GO" id="GO:0045505">
    <property type="term" value="F:dynein intermediate chain binding"/>
    <property type="evidence" value="ECO:0007669"/>
    <property type="project" value="TreeGrafter"/>
</dbReference>
<dbReference type="GO" id="GO:0005868">
    <property type="term" value="C:cytoplasmic dynein complex"/>
    <property type="evidence" value="ECO:0007669"/>
    <property type="project" value="TreeGrafter"/>
</dbReference>
<proteinExistence type="inferred from homology"/>
<evidence type="ECO:0000256" key="1">
    <source>
        <dbReference type="ARBA" id="ARBA00005361"/>
    </source>
</evidence>
<gene>
    <name evidence="4" type="primary">LOC109486350</name>
</gene>
<keyword evidence="3" id="KW-1185">Reference proteome</keyword>
<feature type="compositionally biased region" description="Gly residues" evidence="2">
    <location>
        <begin position="33"/>
        <end position="43"/>
    </location>
</feature>
<feature type="compositionally biased region" description="Polar residues" evidence="2">
    <location>
        <begin position="20"/>
        <end position="32"/>
    </location>
</feature>
<comment type="similarity">
    <text evidence="1">Belongs to the dynein light chain Tctex-type family.</text>
</comment>
<dbReference type="PANTHER" id="PTHR21255">
    <property type="entry name" value="T-COMPLEX-ASSOCIATED-TESTIS-EXPRESSED 1/ DYNEIN LIGHT CHAIN"/>
    <property type="match status" value="1"/>
</dbReference>
<dbReference type="InterPro" id="IPR038586">
    <property type="entry name" value="Tctex-1-like_sf"/>
</dbReference>